<organism evidence="2 3">
    <name type="scientific">Lasiosphaeria ovina</name>
    <dbReference type="NCBI Taxonomy" id="92902"/>
    <lineage>
        <taxon>Eukaryota</taxon>
        <taxon>Fungi</taxon>
        <taxon>Dikarya</taxon>
        <taxon>Ascomycota</taxon>
        <taxon>Pezizomycotina</taxon>
        <taxon>Sordariomycetes</taxon>
        <taxon>Sordariomycetidae</taxon>
        <taxon>Sordariales</taxon>
        <taxon>Lasiosphaeriaceae</taxon>
        <taxon>Lasiosphaeria</taxon>
    </lineage>
</organism>
<keyword evidence="3" id="KW-1185">Reference proteome</keyword>
<keyword evidence="1" id="KW-0732">Signal</keyword>
<evidence type="ECO:0000313" key="2">
    <source>
        <dbReference type="EMBL" id="KAK3383084.1"/>
    </source>
</evidence>
<accession>A0AAE0NKK0</accession>
<feature type="signal peptide" evidence="1">
    <location>
        <begin position="1"/>
        <end position="18"/>
    </location>
</feature>
<name>A0AAE0NKK0_9PEZI</name>
<dbReference type="Proteomes" id="UP001287356">
    <property type="component" value="Unassembled WGS sequence"/>
</dbReference>
<dbReference type="EMBL" id="JAULSN010000001">
    <property type="protein sequence ID" value="KAK3383084.1"/>
    <property type="molecule type" value="Genomic_DNA"/>
</dbReference>
<reference evidence="2" key="2">
    <citation type="submission" date="2023-06" db="EMBL/GenBank/DDBJ databases">
        <authorList>
            <consortium name="Lawrence Berkeley National Laboratory"/>
            <person name="Haridas S."/>
            <person name="Hensen N."/>
            <person name="Bonometti L."/>
            <person name="Westerberg I."/>
            <person name="Brannstrom I.O."/>
            <person name="Guillou S."/>
            <person name="Cros-Aarteil S."/>
            <person name="Calhoun S."/>
            <person name="Kuo A."/>
            <person name="Mondo S."/>
            <person name="Pangilinan J."/>
            <person name="Riley R."/>
            <person name="Labutti K."/>
            <person name="Andreopoulos B."/>
            <person name="Lipzen A."/>
            <person name="Chen C."/>
            <person name="Yanf M."/>
            <person name="Daum C."/>
            <person name="Ng V."/>
            <person name="Clum A."/>
            <person name="Steindorff A."/>
            <person name="Ohm R."/>
            <person name="Martin F."/>
            <person name="Silar P."/>
            <person name="Natvig D."/>
            <person name="Lalanne C."/>
            <person name="Gautier V."/>
            <person name="Ament-Velasquez S.L."/>
            <person name="Kruys A."/>
            <person name="Hutchinson M.I."/>
            <person name="Powell A.J."/>
            <person name="Barry K."/>
            <person name="Miller A.N."/>
            <person name="Grigoriev I.V."/>
            <person name="Debuchy R."/>
            <person name="Gladieux P."/>
            <person name="Thoren M.H."/>
            <person name="Johannesson H."/>
        </authorList>
    </citation>
    <scope>NUCLEOTIDE SEQUENCE</scope>
    <source>
        <strain evidence="2">CBS 958.72</strain>
    </source>
</reference>
<evidence type="ECO:0000256" key="1">
    <source>
        <dbReference type="SAM" id="SignalP"/>
    </source>
</evidence>
<feature type="chain" id="PRO_5042033778" evidence="1">
    <location>
        <begin position="19"/>
        <end position="240"/>
    </location>
</feature>
<dbReference type="AlphaFoldDB" id="A0AAE0NKK0"/>
<sequence>MLFCAPFSLLSFWRYLGSTGWLVFVSEKGLARSLPLPPRTAQYIVGPSFVTAGGPRVQAAKDSNTRQLAAILFARYLLARSLARRKRMSLPARARVAWEEEAVAFFTTRRDSRENDHPVRIGELPRAFKMAPKNVNLKLLAGHHACWSAEADLAGPCWIFWNLFFDYYQEALRTTRANPNILVFRLKTEIPAFRERIENPAETGAAEEDEQRAAYNLRATGRHEVNTTRTMAAICGETFA</sequence>
<protein>
    <submittedName>
        <fullName evidence="2">Uncharacterized protein</fullName>
    </submittedName>
</protein>
<evidence type="ECO:0000313" key="3">
    <source>
        <dbReference type="Proteomes" id="UP001287356"/>
    </source>
</evidence>
<proteinExistence type="predicted"/>
<comment type="caution">
    <text evidence="2">The sequence shown here is derived from an EMBL/GenBank/DDBJ whole genome shotgun (WGS) entry which is preliminary data.</text>
</comment>
<reference evidence="2" key="1">
    <citation type="journal article" date="2023" name="Mol. Phylogenet. Evol.">
        <title>Genome-scale phylogeny and comparative genomics of the fungal order Sordariales.</title>
        <authorList>
            <person name="Hensen N."/>
            <person name="Bonometti L."/>
            <person name="Westerberg I."/>
            <person name="Brannstrom I.O."/>
            <person name="Guillou S."/>
            <person name="Cros-Aarteil S."/>
            <person name="Calhoun S."/>
            <person name="Haridas S."/>
            <person name="Kuo A."/>
            <person name="Mondo S."/>
            <person name="Pangilinan J."/>
            <person name="Riley R."/>
            <person name="LaButti K."/>
            <person name="Andreopoulos B."/>
            <person name="Lipzen A."/>
            <person name="Chen C."/>
            <person name="Yan M."/>
            <person name="Daum C."/>
            <person name="Ng V."/>
            <person name="Clum A."/>
            <person name="Steindorff A."/>
            <person name="Ohm R.A."/>
            <person name="Martin F."/>
            <person name="Silar P."/>
            <person name="Natvig D.O."/>
            <person name="Lalanne C."/>
            <person name="Gautier V."/>
            <person name="Ament-Velasquez S.L."/>
            <person name="Kruys A."/>
            <person name="Hutchinson M.I."/>
            <person name="Powell A.J."/>
            <person name="Barry K."/>
            <person name="Miller A.N."/>
            <person name="Grigoriev I.V."/>
            <person name="Debuchy R."/>
            <person name="Gladieux P."/>
            <person name="Hiltunen Thoren M."/>
            <person name="Johannesson H."/>
        </authorList>
    </citation>
    <scope>NUCLEOTIDE SEQUENCE</scope>
    <source>
        <strain evidence="2">CBS 958.72</strain>
    </source>
</reference>
<gene>
    <name evidence="2" type="ORF">B0T24DRAFT_587774</name>
</gene>